<keyword evidence="9" id="KW-0812">Transmembrane</keyword>
<dbReference type="InterPro" id="IPR011712">
    <property type="entry name" value="Sig_transdc_His_kin_sub3_dim/P"/>
</dbReference>
<evidence type="ECO:0000313" key="11">
    <source>
        <dbReference type="EMBL" id="GAA2890958.1"/>
    </source>
</evidence>
<keyword evidence="3" id="KW-0597">Phosphoprotein</keyword>
<evidence type="ECO:0000313" key="12">
    <source>
        <dbReference type="Proteomes" id="UP001500831"/>
    </source>
</evidence>
<keyword evidence="12" id="KW-1185">Reference proteome</keyword>
<keyword evidence="4" id="KW-0808">Transferase</keyword>
<evidence type="ECO:0000256" key="7">
    <source>
        <dbReference type="ARBA" id="ARBA00022840"/>
    </source>
</evidence>
<accession>A0ABN3W670</accession>
<dbReference type="RefSeq" id="WP_344977697.1">
    <property type="nucleotide sequence ID" value="NZ_BAAAVI010000046.1"/>
</dbReference>
<feature type="transmembrane region" description="Helical" evidence="9">
    <location>
        <begin position="125"/>
        <end position="143"/>
    </location>
</feature>
<dbReference type="CDD" id="cd16917">
    <property type="entry name" value="HATPase_UhpB-NarQ-NarX-like"/>
    <property type="match status" value="1"/>
</dbReference>
<dbReference type="Pfam" id="PF07730">
    <property type="entry name" value="HisKA_3"/>
    <property type="match status" value="1"/>
</dbReference>
<keyword evidence="8" id="KW-0902">Two-component regulatory system</keyword>
<dbReference type="InterPro" id="IPR050482">
    <property type="entry name" value="Sensor_HK_TwoCompSys"/>
</dbReference>
<name>A0ABN3W670_9ACTN</name>
<dbReference type="PANTHER" id="PTHR24421:SF10">
    <property type="entry name" value="NITRATE_NITRITE SENSOR PROTEIN NARQ"/>
    <property type="match status" value="1"/>
</dbReference>
<dbReference type="Proteomes" id="UP001500831">
    <property type="component" value="Unassembled WGS sequence"/>
</dbReference>
<feature type="transmembrane region" description="Helical" evidence="9">
    <location>
        <begin position="149"/>
        <end position="171"/>
    </location>
</feature>
<dbReference type="Gene3D" id="1.20.5.1930">
    <property type="match status" value="1"/>
</dbReference>
<keyword evidence="6 11" id="KW-0418">Kinase</keyword>
<sequence>MTEYRWLLPAVMLGEQREERVGVRRSTRDWIVDIAVFLLAAGLGLLTALQLGSDTVTSPLVVVSDQVVVADQVTGAAACAMVWLRRRWPVGLALALLPVSLLSVVAAGPICVALFTVAVHRPFPYVALTGGLHLVTLVPFLWWRPDPELPFWANLALSVMIYIVLIAWGMFVRARRQLVLSLRDRAERAEVEAELRVERARHLERERIAREMHDVLAHRLSLLSVHAGALEYRSDMAQDEVAGAAGVIRAGAHQALQDLREVIGVLRLGAEGTTPDRPQPTLADLAGLVEESRRAGMEVTLDMRVGDPAGAPARLGRNAYRITQEGLTNARKHAADAPVGVTVAGGPGDGLTLEIRNRVTSGQAIPGSGTGLIGLTERAELMGGRLRYGKGTDGRFLLSAWLPWPA</sequence>
<evidence type="ECO:0000256" key="1">
    <source>
        <dbReference type="ARBA" id="ARBA00000085"/>
    </source>
</evidence>
<dbReference type="PANTHER" id="PTHR24421">
    <property type="entry name" value="NITRATE/NITRITE SENSOR PROTEIN NARX-RELATED"/>
    <property type="match status" value="1"/>
</dbReference>
<proteinExistence type="predicted"/>
<evidence type="ECO:0000256" key="2">
    <source>
        <dbReference type="ARBA" id="ARBA00012438"/>
    </source>
</evidence>
<dbReference type="SUPFAM" id="SSF55874">
    <property type="entry name" value="ATPase domain of HSP90 chaperone/DNA topoisomerase II/histidine kinase"/>
    <property type="match status" value="1"/>
</dbReference>
<dbReference type="EC" id="2.7.13.3" evidence="2"/>
<protein>
    <recommendedName>
        <fullName evidence="2">histidine kinase</fullName>
        <ecNumber evidence="2">2.7.13.3</ecNumber>
    </recommendedName>
</protein>
<comment type="caution">
    <text evidence="11">The sequence shown here is derived from an EMBL/GenBank/DDBJ whole genome shotgun (WGS) entry which is preliminary data.</text>
</comment>
<evidence type="ECO:0000256" key="8">
    <source>
        <dbReference type="ARBA" id="ARBA00023012"/>
    </source>
</evidence>
<feature type="transmembrane region" description="Helical" evidence="9">
    <location>
        <begin position="30"/>
        <end position="51"/>
    </location>
</feature>
<dbReference type="GO" id="GO:0016301">
    <property type="term" value="F:kinase activity"/>
    <property type="evidence" value="ECO:0007669"/>
    <property type="project" value="UniProtKB-KW"/>
</dbReference>
<evidence type="ECO:0000256" key="3">
    <source>
        <dbReference type="ARBA" id="ARBA00022553"/>
    </source>
</evidence>
<organism evidence="11 12">
    <name type="scientific">Streptosporangium fragile</name>
    <dbReference type="NCBI Taxonomy" id="46186"/>
    <lineage>
        <taxon>Bacteria</taxon>
        <taxon>Bacillati</taxon>
        <taxon>Actinomycetota</taxon>
        <taxon>Actinomycetes</taxon>
        <taxon>Streptosporangiales</taxon>
        <taxon>Streptosporangiaceae</taxon>
        <taxon>Streptosporangium</taxon>
    </lineage>
</organism>
<feature type="transmembrane region" description="Helical" evidence="9">
    <location>
        <begin position="92"/>
        <end position="118"/>
    </location>
</feature>
<evidence type="ECO:0000256" key="5">
    <source>
        <dbReference type="ARBA" id="ARBA00022741"/>
    </source>
</evidence>
<keyword evidence="7" id="KW-0067">ATP-binding</keyword>
<keyword evidence="5" id="KW-0547">Nucleotide-binding</keyword>
<evidence type="ECO:0000256" key="6">
    <source>
        <dbReference type="ARBA" id="ARBA00022777"/>
    </source>
</evidence>
<dbReference type="EMBL" id="BAAAVI010000046">
    <property type="protein sequence ID" value="GAA2890958.1"/>
    <property type="molecule type" value="Genomic_DNA"/>
</dbReference>
<dbReference type="InterPro" id="IPR036890">
    <property type="entry name" value="HATPase_C_sf"/>
</dbReference>
<evidence type="ECO:0000256" key="4">
    <source>
        <dbReference type="ARBA" id="ARBA00022679"/>
    </source>
</evidence>
<gene>
    <name evidence="11" type="ORF">GCM10010517_55230</name>
</gene>
<comment type="catalytic activity">
    <reaction evidence="1">
        <text>ATP + protein L-histidine = ADP + protein N-phospho-L-histidine.</text>
        <dbReference type="EC" id="2.7.13.3"/>
    </reaction>
</comment>
<keyword evidence="9" id="KW-1133">Transmembrane helix</keyword>
<evidence type="ECO:0000256" key="9">
    <source>
        <dbReference type="SAM" id="Phobius"/>
    </source>
</evidence>
<evidence type="ECO:0000259" key="10">
    <source>
        <dbReference type="Pfam" id="PF07730"/>
    </source>
</evidence>
<feature type="domain" description="Signal transduction histidine kinase subgroup 3 dimerisation and phosphoacceptor" evidence="10">
    <location>
        <begin position="204"/>
        <end position="267"/>
    </location>
</feature>
<dbReference type="Gene3D" id="3.30.565.10">
    <property type="entry name" value="Histidine kinase-like ATPase, C-terminal domain"/>
    <property type="match status" value="1"/>
</dbReference>
<keyword evidence="9" id="KW-0472">Membrane</keyword>
<reference evidence="11 12" key="1">
    <citation type="journal article" date="2019" name="Int. J. Syst. Evol. Microbiol.">
        <title>The Global Catalogue of Microorganisms (GCM) 10K type strain sequencing project: providing services to taxonomists for standard genome sequencing and annotation.</title>
        <authorList>
            <consortium name="The Broad Institute Genomics Platform"/>
            <consortium name="The Broad Institute Genome Sequencing Center for Infectious Disease"/>
            <person name="Wu L."/>
            <person name="Ma J."/>
        </authorList>
    </citation>
    <scope>NUCLEOTIDE SEQUENCE [LARGE SCALE GENOMIC DNA]</scope>
    <source>
        <strain evidence="11 12">JCM 6242</strain>
    </source>
</reference>